<feature type="non-terminal residue" evidence="1">
    <location>
        <position position="206"/>
    </location>
</feature>
<reference evidence="1" key="1">
    <citation type="submission" date="2020-04" db="EMBL/GenBank/DDBJ databases">
        <title>Deep metagenomics examines the oral microbiome during advanced dental caries in children, revealing novel taxa and co-occurrences with host molecules.</title>
        <authorList>
            <person name="Baker J.L."/>
            <person name="Morton J.T."/>
            <person name="Dinis M."/>
            <person name="Alvarez R."/>
            <person name="Tran N.C."/>
            <person name="Knight R."/>
            <person name="Edlund A."/>
        </authorList>
    </citation>
    <scope>NUCLEOTIDE SEQUENCE</scope>
    <source>
        <strain evidence="1">JCVI_32_bin.24</strain>
    </source>
</reference>
<gene>
    <name evidence="1" type="ORF">HXL68_09620</name>
</gene>
<dbReference type="GO" id="GO:0005524">
    <property type="term" value="F:ATP binding"/>
    <property type="evidence" value="ECO:0007669"/>
    <property type="project" value="UniProtKB-KW"/>
</dbReference>
<accession>A0A930BSY4</accession>
<dbReference type="Proteomes" id="UP000718593">
    <property type="component" value="Unassembled WGS sequence"/>
</dbReference>
<evidence type="ECO:0000313" key="2">
    <source>
        <dbReference type="Proteomes" id="UP000718593"/>
    </source>
</evidence>
<keyword evidence="1" id="KW-0067">ATP-binding</keyword>
<organism evidence="1 2">
    <name type="scientific">Dechloromonas agitata</name>
    <dbReference type="NCBI Taxonomy" id="73030"/>
    <lineage>
        <taxon>Bacteria</taxon>
        <taxon>Pseudomonadati</taxon>
        <taxon>Pseudomonadota</taxon>
        <taxon>Betaproteobacteria</taxon>
        <taxon>Rhodocyclales</taxon>
        <taxon>Azonexaceae</taxon>
        <taxon>Dechloromonas</taxon>
    </lineage>
</organism>
<comment type="caution">
    <text evidence="1">The sequence shown here is derived from an EMBL/GenBank/DDBJ whole genome shotgun (WGS) entry which is preliminary data.</text>
</comment>
<name>A0A930BSY4_9RHOO</name>
<keyword evidence="1" id="KW-0547">Nucleotide-binding</keyword>
<dbReference type="SUPFAM" id="SSF55874">
    <property type="entry name" value="ATPase domain of HSP90 chaperone/DNA topoisomerase II/histidine kinase"/>
    <property type="match status" value="1"/>
</dbReference>
<dbReference type="Gene3D" id="3.30.565.10">
    <property type="entry name" value="Histidine kinase-like ATPase, C-terminal domain"/>
    <property type="match status" value="1"/>
</dbReference>
<proteinExistence type="predicted"/>
<sequence>MEYIHVRVNEEGTLRNQRYAFSDRFTLISELLQNGRRAGATLIEVSHDPASQTLRVIDDGHGIKDFGTLLAFNESGWDEALQAEEHPFGAGFSRCLYASTRCIITSRGKRIDFDTAKALSKAAIAVEDVGDDRIPGTRIELHGVDLPDLEYRIEELCRGFPVPIEFNGRPLARTHACSELRSISTPIGHIQLVGTHSGRFATAIVA</sequence>
<dbReference type="EMBL" id="JABZMI010000180">
    <property type="protein sequence ID" value="MBF1165290.1"/>
    <property type="molecule type" value="Genomic_DNA"/>
</dbReference>
<dbReference type="InterPro" id="IPR036890">
    <property type="entry name" value="HATPase_C_sf"/>
</dbReference>
<evidence type="ECO:0000313" key="1">
    <source>
        <dbReference type="EMBL" id="MBF1165290.1"/>
    </source>
</evidence>
<protein>
    <submittedName>
        <fullName evidence="1">ATP-binding protein</fullName>
    </submittedName>
</protein>
<dbReference type="AlphaFoldDB" id="A0A930BSY4"/>